<protein>
    <recommendedName>
        <fullName evidence="1">SNF2 N-terminal domain-containing protein</fullName>
    </recommendedName>
</protein>
<keyword evidence="3" id="KW-1185">Reference proteome</keyword>
<evidence type="ECO:0000313" key="3">
    <source>
        <dbReference type="Proteomes" id="UP001162164"/>
    </source>
</evidence>
<dbReference type="InterPro" id="IPR038718">
    <property type="entry name" value="SNF2-like_sf"/>
</dbReference>
<comment type="caution">
    <text evidence="2">The sequence shown here is derived from an EMBL/GenBank/DDBJ whole genome shotgun (WGS) entry which is preliminary data.</text>
</comment>
<dbReference type="Gene3D" id="3.40.50.10810">
    <property type="entry name" value="Tandem AAA-ATPase domain"/>
    <property type="match status" value="1"/>
</dbReference>
<dbReference type="EMBL" id="JAPWTJ010002284">
    <property type="protein sequence ID" value="KAJ8966852.1"/>
    <property type="molecule type" value="Genomic_DNA"/>
</dbReference>
<reference evidence="2" key="1">
    <citation type="journal article" date="2023" name="Insect Mol. Biol.">
        <title>Genome sequencing provides insights into the evolution of gene families encoding plant cell wall-degrading enzymes in longhorned beetles.</title>
        <authorList>
            <person name="Shin N.R."/>
            <person name="Okamura Y."/>
            <person name="Kirsch R."/>
            <person name="Pauchet Y."/>
        </authorList>
    </citation>
    <scope>NUCLEOTIDE SEQUENCE</scope>
    <source>
        <strain evidence="2">MMC_N1</strain>
    </source>
</reference>
<feature type="domain" description="SNF2 N-terminal" evidence="1">
    <location>
        <begin position="39"/>
        <end position="75"/>
    </location>
</feature>
<dbReference type="PANTHER" id="PTHR45865:SF1">
    <property type="entry name" value="E3 UBIQUITIN-PROTEIN LIGASE SHPRH"/>
    <property type="match status" value="1"/>
</dbReference>
<dbReference type="InterPro" id="IPR000330">
    <property type="entry name" value="SNF2_N"/>
</dbReference>
<name>A0ABQ9IVK5_9CUCU</name>
<dbReference type="InterPro" id="IPR052583">
    <property type="entry name" value="ATP-helicase/E3_Ub-Ligase"/>
</dbReference>
<sequence length="184" mass="20855">MKTMLHPLYTAVVLKSGLTIYYDKYTGYIELTKPIIPPCSKGGILADEMGLGKTVEVLGCILLNPRRTSQKNEDEQSILTVENMNKQPIVDRQKKKREIEEEIKPDNVIPPKRSRIPEKFVKSTKKTPTFIALETWYNKILSGISTTNCSRKEDEPMVQCICGNTSEDNIIECNCWGNTSTVRV</sequence>
<evidence type="ECO:0000313" key="2">
    <source>
        <dbReference type="EMBL" id="KAJ8966852.1"/>
    </source>
</evidence>
<organism evidence="2 3">
    <name type="scientific">Molorchus minor</name>
    <dbReference type="NCBI Taxonomy" id="1323400"/>
    <lineage>
        <taxon>Eukaryota</taxon>
        <taxon>Metazoa</taxon>
        <taxon>Ecdysozoa</taxon>
        <taxon>Arthropoda</taxon>
        <taxon>Hexapoda</taxon>
        <taxon>Insecta</taxon>
        <taxon>Pterygota</taxon>
        <taxon>Neoptera</taxon>
        <taxon>Endopterygota</taxon>
        <taxon>Coleoptera</taxon>
        <taxon>Polyphaga</taxon>
        <taxon>Cucujiformia</taxon>
        <taxon>Chrysomeloidea</taxon>
        <taxon>Cerambycidae</taxon>
        <taxon>Lamiinae</taxon>
        <taxon>Monochamini</taxon>
        <taxon>Molorchus</taxon>
    </lineage>
</organism>
<gene>
    <name evidence="2" type="ORF">NQ317_006637</name>
</gene>
<dbReference type="PANTHER" id="PTHR45865">
    <property type="entry name" value="E3 UBIQUITIN-PROTEIN LIGASE SHPRH FAMILY MEMBER"/>
    <property type="match status" value="1"/>
</dbReference>
<dbReference type="Proteomes" id="UP001162164">
    <property type="component" value="Unassembled WGS sequence"/>
</dbReference>
<accession>A0ABQ9IVK5</accession>
<dbReference type="Pfam" id="PF00176">
    <property type="entry name" value="SNF2-rel_dom"/>
    <property type="match status" value="1"/>
</dbReference>
<proteinExistence type="predicted"/>
<evidence type="ECO:0000259" key="1">
    <source>
        <dbReference type="Pfam" id="PF00176"/>
    </source>
</evidence>